<accession>A0AAN6MA33</accession>
<gene>
    <name evidence="3" type="ORF">C8A05DRAFT_39818</name>
</gene>
<sequence length="104" mass="11730">MAGTKRPLPSDPPSVPSQQQQPPSKRLRPNPPPPPASTRPPARDLRTPLSDELLLRILSFLPPRRLLALAPVSRRLYHLAADSQLWRALYYARFVLPRAMRIPG</sequence>
<dbReference type="SMART" id="SM00256">
    <property type="entry name" value="FBOX"/>
    <property type="match status" value="1"/>
</dbReference>
<dbReference type="EMBL" id="MU856481">
    <property type="protein sequence ID" value="KAK3896634.1"/>
    <property type="molecule type" value="Genomic_DNA"/>
</dbReference>
<dbReference type="GO" id="GO:0019005">
    <property type="term" value="C:SCF ubiquitin ligase complex"/>
    <property type="evidence" value="ECO:0007669"/>
    <property type="project" value="TreeGrafter"/>
</dbReference>
<reference evidence="3" key="1">
    <citation type="journal article" date="2023" name="Mol. Phylogenet. Evol.">
        <title>Genome-scale phylogeny and comparative genomics of the fungal order Sordariales.</title>
        <authorList>
            <person name="Hensen N."/>
            <person name="Bonometti L."/>
            <person name="Westerberg I."/>
            <person name="Brannstrom I.O."/>
            <person name="Guillou S."/>
            <person name="Cros-Aarteil S."/>
            <person name="Calhoun S."/>
            <person name="Haridas S."/>
            <person name="Kuo A."/>
            <person name="Mondo S."/>
            <person name="Pangilinan J."/>
            <person name="Riley R."/>
            <person name="LaButti K."/>
            <person name="Andreopoulos B."/>
            <person name="Lipzen A."/>
            <person name="Chen C."/>
            <person name="Yan M."/>
            <person name="Daum C."/>
            <person name="Ng V."/>
            <person name="Clum A."/>
            <person name="Steindorff A."/>
            <person name="Ohm R.A."/>
            <person name="Martin F."/>
            <person name="Silar P."/>
            <person name="Natvig D.O."/>
            <person name="Lalanne C."/>
            <person name="Gautier V."/>
            <person name="Ament-Velasquez S.L."/>
            <person name="Kruys A."/>
            <person name="Hutchinson M.I."/>
            <person name="Powell A.J."/>
            <person name="Barry K."/>
            <person name="Miller A.N."/>
            <person name="Grigoriev I.V."/>
            <person name="Debuchy R."/>
            <person name="Gladieux P."/>
            <person name="Hiltunen Thoren M."/>
            <person name="Johannesson H."/>
        </authorList>
    </citation>
    <scope>NUCLEOTIDE SEQUENCE</scope>
    <source>
        <strain evidence="3">CBS 103.79</strain>
    </source>
</reference>
<keyword evidence="4" id="KW-1185">Reference proteome</keyword>
<dbReference type="GO" id="GO:0005737">
    <property type="term" value="C:cytoplasm"/>
    <property type="evidence" value="ECO:0007669"/>
    <property type="project" value="TreeGrafter"/>
</dbReference>
<feature type="domain" description="F-box" evidence="2">
    <location>
        <begin position="43"/>
        <end position="89"/>
    </location>
</feature>
<dbReference type="GO" id="GO:0031146">
    <property type="term" value="P:SCF-dependent proteasomal ubiquitin-dependent protein catabolic process"/>
    <property type="evidence" value="ECO:0007669"/>
    <property type="project" value="TreeGrafter"/>
</dbReference>
<dbReference type="PANTHER" id="PTHR12874:SF9">
    <property type="entry name" value="F-BOX ONLY PROTEIN 48"/>
    <property type="match status" value="1"/>
</dbReference>
<dbReference type="AlphaFoldDB" id="A0AAN6MA33"/>
<dbReference type="InterPro" id="IPR001810">
    <property type="entry name" value="F-box_dom"/>
</dbReference>
<dbReference type="Gene3D" id="1.20.1280.50">
    <property type="match status" value="1"/>
</dbReference>
<organism evidence="3 4">
    <name type="scientific">Staphylotrichum tortipilum</name>
    <dbReference type="NCBI Taxonomy" id="2831512"/>
    <lineage>
        <taxon>Eukaryota</taxon>
        <taxon>Fungi</taxon>
        <taxon>Dikarya</taxon>
        <taxon>Ascomycota</taxon>
        <taxon>Pezizomycotina</taxon>
        <taxon>Sordariomycetes</taxon>
        <taxon>Sordariomycetidae</taxon>
        <taxon>Sordariales</taxon>
        <taxon>Chaetomiaceae</taxon>
        <taxon>Staphylotrichum</taxon>
    </lineage>
</organism>
<evidence type="ECO:0000313" key="4">
    <source>
        <dbReference type="Proteomes" id="UP001303889"/>
    </source>
</evidence>
<dbReference type="InterPro" id="IPR036047">
    <property type="entry name" value="F-box-like_dom_sf"/>
</dbReference>
<dbReference type="PROSITE" id="PS50181">
    <property type="entry name" value="FBOX"/>
    <property type="match status" value="1"/>
</dbReference>
<name>A0AAN6MA33_9PEZI</name>
<feature type="region of interest" description="Disordered" evidence="1">
    <location>
        <begin position="1"/>
        <end position="46"/>
    </location>
</feature>
<comment type="caution">
    <text evidence="3">The sequence shown here is derived from an EMBL/GenBank/DDBJ whole genome shotgun (WGS) entry which is preliminary data.</text>
</comment>
<dbReference type="Pfam" id="PF12937">
    <property type="entry name" value="F-box-like"/>
    <property type="match status" value="1"/>
</dbReference>
<feature type="non-terminal residue" evidence="3">
    <location>
        <position position="104"/>
    </location>
</feature>
<evidence type="ECO:0000259" key="2">
    <source>
        <dbReference type="PROSITE" id="PS50181"/>
    </source>
</evidence>
<dbReference type="Proteomes" id="UP001303889">
    <property type="component" value="Unassembled WGS sequence"/>
</dbReference>
<evidence type="ECO:0000313" key="3">
    <source>
        <dbReference type="EMBL" id="KAK3896634.1"/>
    </source>
</evidence>
<proteinExistence type="predicted"/>
<reference evidence="3" key="2">
    <citation type="submission" date="2023-05" db="EMBL/GenBank/DDBJ databases">
        <authorList>
            <consortium name="Lawrence Berkeley National Laboratory"/>
            <person name="Steindorff A."/>
            <person name="Hensen N."/>
            <person name="Bonometti L."/>
            <person name="Westerberg I."/>
            <person name="Brannstrom I.O."/>
            <person name="Guillou S."/>
            <person name="Cros-Aarteil S."/>
            <person name="Calhoun S."/>
            <person name="Haridas S."/>
            <person name="Kuo A."/>
            <person name="Mondo S."/>
            <person name="Pangilinan J."/>
            <person name="Riley R."/>
            <person name="Labutti K."/>
            <person name="Andreopoulos B."/>
            <person name="Lipzen A."/>
            <person name="Chen C."/>
            <person name="Yanf M."/>
            <person name="Daum C."/>
            <person name="Ng V."/>
            <person name="Clum A."/>
            <person name="Ohm R."/>
            <person name="Martin F."/>
            <person name="Silar P."/>
            <person name="Natvig D."/>
            <person name="Lalanne C."/>
            <person name="Gautier V."/>
            <person name="Ament-Velasquez S.L."/>
            <person name="Kruys A."/>
            <person name="Hutchinson M.I."/>
            <person name="Powell A.J."/>
            <person name="Barry K."/>
            <person name="Miller A.N."/>
            <person name="Grigoriev I.V."/>
            <person name="Debuchy R."/>
            <person name="Gladieux P."/>
            <person name="Thoren M.H."/>
            <person name="Johannesson H."/>
        </authorList>
    </citation>
    <scope>NUCLEOTIDE SEQUENCE</scope>
    <source>
        <strain evidence="3">CBS 103.79</strain>
    </source>
</reference>
<feature type="compositionally biased region" description="Pro residues" evidence="1">
    <location>
        <begin position="29"/>
        <end position="38"/>
    </location>
</feature>
<evidence type="ECO:0000256" key="1">
    <source>
        <dbReference type="SAM" id="MobiDB-lite"/>
    </source>
</evidence>
<dbReference type="SUPFAM" id="SSF81383">
    <property type="entry name" value="F-box domain"/>
    <property type="match status" value="1"/>
</dbReference>
<dbReference type="PANTHER" id="PTHR12874">
    <property type="entry name" value="F-BOX ONLY PROTEIN 48-RELATED"/>
    <property type="match status" value="1"/>
</dbReference>
<protein>
    <recommendedName>
        <fullName evidence="2">F-box domain-containing protein</fullName>
    </recommendedName>
</protein>